<dbReference type="PROSITE" id="PS51257">
    <property type="entry name" value="PROKAR_LIPOPROTEIN"/>
    <property type="match status" value="1"/>
</dbReference>
<organism evidence="2 3">
    <name type="scientific">Lutibacter holmesii</name>
    <dbReference type="NCBI Taxonomy" id="1137985"/>
    <lineage>
        <taxon>Bacteria</taxon>
        <taxon>Pseudomonadati</taxon>
        <taxon>Bacteroidota</taxon>
        <taxon>Flavobacteriia</taxon>
        <taxon>Flavobacteriales</taxon>
        <taxon>Flavobacteriaceae</taxon>
        <taxon>Lutibacter</taxon>
    </lineage>
</organism>
<accession>A0ABW3WNX0</accession>
<dbReference type="InterPro" id="IPR025348">
    <property type="entry name" value="DUF4252"/>
</dbReference>
<feature type="chain" id="PRO_5046675883" evidence="1">
    <location>
        <begin position="21"/>
        <end position="181"/>
    </location>
</feature>
<dbReference type="EMBL" id="JBHTMV010000004">
    <property type="protein sequence ID" value="MFD1293934.1"/>
    <property type="molecule type" value="Genomic_DNA"/>
</dbReference>
<proteinExistence type="predicted"/>
<feature type="signal peptide" evidence="1">
    <location>
        <begin position="1"/>
        <end position="20"/>
    </location>
</feature>
<name>A0ABW3WNX0_9FLAO</name>
<reference evidence="3" key="1">
    <citation type="journal article" date="2019" name="Int. J. Syst. Evol. Microbiol.">
        <title>The Global Catalogue of Microorganisms (GCM) 10K type strain sequencing project: providing services to taxonomists for standard genome sequencing and annotation.</title>
        <authorList>
            <consortium name="The Broad Institute Genomics Platform"/>
            <consortium name="The Broad Institute Genome Sequencing Center for Infectious Disease"/>
            <person name="Wu L."/>
            <person name="Ma J."/>
        </authorList>
    </citation>
    <scope>NUCLEOTIDE SEQUENCE [LARGE SCALE GENOMIC DNA]</scope>
    <source>
        <strain evidence="3">CCUG 62221</strain>
    </source>
</reference>
<keyword evidence="1" id="KW-0732">Signal</keyword>
<protein>
    <submittedName>
        <fullName evidence="2">DUF4252 domain-containing protein</fullName>
    </submittedName>
</protein>
<evidence type="ECO:0000313" key="2">
    <source>
        <dbReference type="EMBL" id="MFD1293934.1"/>
    </source>
</evidence>
<keyword evidence="3" id="KW-1185">Reference proteome</keyword>
<evidence type="ECO:0000256" key="1">
    <source>
        <dbReference type="SAM" id="SignalP"/>
    </source>
</evidence>
<dbReference type="Pfam" id="PF14060">
    <property type="entry name" value="DUF4252"/>
    <property type="match status" value="1"/>
</dbReference>
<evidence type="ECO:0000313" key="3">
    <source>
        <dbReference type="Proteomes" id="UP001597241"/>
    </source>
</evidence>
<sequence>MKSILKIVGVVFVVATLFTACNGTPSLQKYIVESKENDEFISVDIPSSILQLKDSEVSEDIKSTLETIKKVNFLALQLSDSNQGFYESEVLKVKAILKNPKYQQLMRVKMSGTNVTVNFLGEDDAIDEVIIFAADSEKGFGIIRVLGENMNPSDIMKLSQEIKLDGDSNELKQIENIFKDI</sequence>
<comment type="caution">
    <text evidence="2">The sequence shown here is derived from an EMBL/GenBank/DDBJ whole genome shotgun (WGS) entry which is preliminary data.</text>
</comment>
<gene>
    <name evidence="2" type="ORF">ACFQ5N_08815</name>
</gene>
<dbReference type="Proteomes" id="UP001597241">
    <property type="component" value="Unassembled WGS sequence"/>
</dbReference>
<dbReference type="RefSeq" id="WP_386809130.1">
    <property type="nucleotide sequence ID" value="NZ_JBHTMV010000004.1"/>
</dbReference>